<evidence type="ECO:0000256" key="7">
    <source>
        <dbReference type="SAM" id="MobiDB-lite"/>
    </source>
</evidence>
<keyword evidence="10" id="KW-1185">Reference proteome</keyword>
<dbReference type="GO" id="GO:0003677">
    <property type="term" value="F:DNA binding"/>
    <property type="evidence" value="ECO:0007669"/>
    <property type="project" value="UniProtKB-KW"/>
</dbReference>
<dbReference type="Proteomes" id="UP001186944">
    <property type="component" value="Unassembled WGS sequence"/>
</dbReference>
<proteinExistence type="predicted"/>
<feature type="domain" description="C2H2-type" evidence="8">
    <location>
        <begin position="350"/>
        <end position="371"/>
    </location>
</feature>
<dbReference type="Pfam" id="PF25429">
    <property type="entry name" value="zf-POGZ"/>
    <property type="match status" value="1"/>
</dbReference>
<keyword evidence="6" id="KW-0539">Nucleus</keyword>
<evidence type="ECO:0000313" key="9">
    <source>
        <dbReference type="EMBL" id="KAK3096156.1"/>
    </source>
</evidence>
<feature type="region of interest" description="Disordered" evidence="7">
    <location>
        <begin position="110"/>
        <end position="136"/>
    </location>
</feature>
<evidence type="ECO:0000256" key="5">
    <source>
        <dbReference type="ARBA" id="ARBA00022833"/>
    </source>
</evidence>
<dbReference type="SMART" id="SM00355">
    <property type="entry name" value="ZnF_C2H2"/>
    <property type="match status" value="6"/>
</dbReference>
<dbReference type="GO" id="GO:0008270">
    <property type="term" value="F:zinc ion binding"/>
    <property type="evidence" value="ECO:0007669"/>
    <property type="project" value="UniProtKB-KW"/>
</dbReference>
<keyword evidence="4" id="KW-0863">Zinc-finger</keyword>
<dbReference type="InterPro" id="IPR013087">
    <property type="entry name" value="Znf_C2H2_type"/>
</dbReference>
<feature type="region of interest" description="Disordered" evidence="7">
    <location>
        <begin position="561"/>
        <end position="604"/>
    </location>
</feature>
<sequence>MVKRTQPQRGASASPARPERRSRQGVSVQLMMECVEEDLSPVQRRTYNDLQNKYHQAMIKIAEANSLAKAGKAIITMHNDPRKPIPPPPVMIPQTAALQVAPVTATQSTRQPAQQQNKQVQMVPTQNTPNSAMKRPNEDQNLALAKKKRVETDDSGNWVPLDEYYYGKMEGDPTYSENKDEFRFKCWYCNKMLYNNIKAMMHIQGHIDSSKQQNIDLSDLCQCKHCYKQFDTPFEMQTHVEKVHMNNVNVLLCRICERDHESRQALTNHMRQNHNSCEMPYICHLCNFRSSMYSDVVDHFKKKHDSSQYMMCLYCLKTFNVKFVSQGWGQTQTYYGHLLKHQSKTSSKKCPLCRLTFFNPQDVKAHKKKDHLPNQKGIGSNARYSTPGQVMIKVPTSGLQPKIKSLNAPTVSKILDFGGTQLPLSVNNLHCFECKMSMGTVDHYKKHIECSMCRYATSCSFAYANHMMGFHSGQMSSLNLNIPWERPMPTTMYCLCGFGSRYGNKIANHLVYCTKRSCYTTKPDGKLEEPSCKVDERDPRHKPGASLLDVLGLVKKTTVTTRIRSRSTEEKGLIWKPPPSPDPQPEEEEEVEGDDTVPPELKGSRKWSTVRITDPLQPSKASVFLGGGDTQVRLIPHNPPRPQCSWVGETHRKEKALMTKTQAAHIMRIITGTNTTADMTVMIVNKGDTIIGIVNTIAIDMMVTGHMIGHMTGIIITADMTTGIIIIITDRTAGHHIMAIGITMTTEITVAIITMETVTTIEGQTEVTGEVEGVMADMGDNNGDTDN</sequence>
<evidence type="ECO:0000256" key="6">
    <source>
        <dbReference type="ARBA" id="ARBA00023242"/>
    </source>
</evidence>
<gene>
    <name evidence="9" type="ORF">FSP39_023825</name>
</gene>
<dbReference type="Gene3D" id="3.30.160.60">
    <property type="entry name" value="Classic Zinc Finger"/>
    <property type="match status" value="2"/>
</dbReference>
<evidence type="ECO:0000259" key="8">
    <source>
        <dbReference type="PROSITE" id="PS00028"/>
    </source>
</evidence>
<reference evidence="9" key="1">
    <citation type="submission" date="2019-08" db="EMBL/GenBank/DDBJ databases">
        <title>The improved chromosome-level genome for the pearl oyster Pinctada fucata martensii using PacBio sequencing and Hi-C.</title>
        <authorList>
            <person name="Zheng Z."/>
        </authorList>
    </citation>
    <scope>NUCLEOTIDE SEQUENCE</scope>
    <source>
        <strain evidence="9">ZZ-2019</strain>
        <tissue evidence="9">Adductor muscle</tissue>
    </source>
</reference>
<keyword evidence="2" id="KW-0479">Metal-binding</keyword>
<dbReference type="AlphaFoldDB" id="A0AA88YG64"/>
<feature type="region of interest" description="Disordered" evidence="7">
    <location>
        <begin position="1"/>
        <end position="25"/>
    </location>
</feature>
<feature type="domain" description="C2H2-type" evidence="8">
    <location>
        <begin position="186"/>
        <end position="206"/>
    </location>
</feature>
<feature type="compositionally biased region" description="Polar residues" evidence="7">
    <location>
        <begin position="110"/>
        <end position="131"/>
    </location>
</feature>
<dbReference type="GO" id="GO:0005634">
    <property type="term" value="C:nucleus"/>
    <property type="evidence" value="ECO:0007669"/>
    <property type="project" value="UniProtKB-SubCell"/>
</dbReference>
<dbReference type="InterPro" id="IPR050888">
    <property type="entry name" value="ZnF_C2H2-type_TF"/>
</dbReference>
<evidence type="ECO:0000256" key="3">
    <source>
        <dbReference type="ARBA" id="ARBA00022737"/>
    </source>
</evidence>
<comment type="caution">
    <text evidence="9">The sequence shown here is derived from an EMBL/GenBank/DDBJ whole genome shotgun (WGS) entry which is preliminary data.</text>
</comment>
<evidence type="ECO:0000256" key="2">
    <source>
        <dbReference type="ARBA" id="ARBA00022723"/>
    </source>
</evidence>
<accession>A0AA88YG64</accession>
<dbReference type="PANTHER" id="PTHR24406">
    <property type="entry name" value="TRANSCRIPTIONAL REPRESSOR CTCFL-RELATED"/>
    <property type="match status" value="1"/>
</dbReference>
<feature type="domain" description="C2H2-type" evidence="8">
    <location>
        <begin position="221"/>
        <end position="244"/>
    </location>
</feature>
<comment type="subcellular location">
    <subcellularLocation>
        <location evidence="1">Nucleus</location>
    </subcellularLocation>
</comment>
<organism evidence="9 10">
    <name type="scientific">Pinctada imbricata</name>
    <name type="common">Atlantic pearl-oyster</name>
    <name type="synonym">Pinctada martensii</name>
    <dbReference type="NCBI Taxonomy" id="66713"/>
    <lineage>
        <taxon>Eukaryota</taxon>
        <taxon>Metazoa</taxon>
        <taxon>Spiralia</taxon>
        <taxon>Lophotrochozoa</taxon>
        <taxon>Mollusca</taxon>
        <taxon>Bivalvia</taxon>
        <taxon>Autobranchia</taxon>
        <taxon>Pteriomorphia</taxon>
        <taxon>Pterioida</taxon>
        <taxon>Pterioidea</taxon>
        <taxon>Pteriidae</taxon>
        <taxon>Pinctada</taxon>
    </lineage>
</organism>
<keyword evidence="3" id="KW-0677">Repeat</keyword>
<protein>
    <recommendedName>
        <fullName evidence="8">C2H2-type domain-containing protein</fullName>
    </recommendedName>
</protein>
<feature type="compositionally biased region" description="Acidic residues" evidence="7">
    <location>
        <begin position="584"/>
        <end position="597"/>
    </location>
</feature>
<keyword evidence="5" id="KW-0862">Zinc</keyword>
<name>A0AA88YG64_PINIB</name>
<evidence type="ECO:0000313" key="10">
    <source>
        <dbReference type="Proteomes" id="UP001186944"/>
    </source>
</evidence>
<evidence type="ECO:0000256" key="1">
    <source>
        <dbReference type="ARBA" id="ARBA00004123"/>
    </source>
</evidence>
<evidence type="ECO:0000256" key="4">
    <source>
        <dbReference type="ARBA" id="ARBA00022771"/>
    </source>
</evidence>
<dbReference type="EMBL" id="VSWD01000008">
    <property type="protein sequence ID" value="KAK3096156.1"/>
    <property type="molecule type" value="Genomic_DNA"/>
</dbReference>
<dbReference type="PROSITE" id="PS00028">
    <property type="entry name" value="ZINC_FINGER_C2H2_1"/>
    <property type="match status" value="3"/>
</dbReference>
<dbReference type="InterPro" id="IPR057618">
    <property type="entry name" value="Znf_POGZ/Z280C-D-like"/>
</dbReference>